<comment type="caution">
    <text evidence="6">The sequence shown here is derived from an EMBL/GenBank/DDBJ whole genome shotgun (WGS) entry which is preliminary data.</text>
</comment>
<organism evidence="6 7">
    <name type="scientific">Paracoccus sphaerophysae</name>
    <dbReference type="NCBI Taxonomy" id="690417"/>
    <lineage>
        <taxon>Bacteria</taxon>
        <taxon>Pseudomonadati</taxon>
        <taxon>Pseudomonadota</taxon>
        <taxon>Alphaproteobacteria</taxon>
        <taxon>Rhodobacterales</taxon>
        <taxon>Paracoccaceae</taxon>
        <taxon>Paracoccus</taxon>
    </lineage>
</organism>
<dbReference type="GO" id="GO:0015920">
    <property type="term" value="P:lipopolysaccharide transport"/>
    <property type="evidence" value="ECO:0007669"/>
    <property type="project" value="InterPro"/>
</dbReference>
<evidence type="ECO:0000313" key="7">
    <source>
        <dbReference type="Proteomes" id="UP000029917"/>
    </source>
</evidence>
<feature type="domain" description="Organic solvent tolerance-like N-terminal" evidence="5">
    <location>
        <begin position="36"/>
        <end position="142"/>
    </location>
</feature>
<feature type="signal peptide" evidence="4">
    <location>
        <begin position="1"/>
        <end position="19"/>
    </location>
</feature>
<evidence type="ECO:0000256" key="3">
    <source>
        <dbReference type="ARBA" id="ARBA00022764"/>
    </source>
</evidence>
<dbReference type="AlphaFoldDB" id="A0A099FEE7"/>
<protein>
    <submittedName>
        <fullName evidence="6">Organic solvent tolerance protein OstA</fullName>
    </submittedName>
</protein>
<dbReference type="PANTHER" id="PTHR36504">
    <property type="entry name" value="LIPOPOLYSACCHARIDE EXPORT SYSTEM PROTEIN LPTA"/>
    <property type="match status" value="1"/>
</dbReference>
<dbReference type="EMBL" id="JRKS01000004">
    <property type="protein sequence ID" value="KGJ09145.1"/>
    <property type="molecule type" value="Genomic_DNA"/>
</dbReference>
<keyword evidence="2 4" id="KW-0732">Signal</keyword>
<dbReference type="PANTHER" id="PTHR36504:SF1">
    <property type="entry name" value="LIPOPOLYSACCHARIDE EXPORT SYSTEM PROTEIN LPTA"/>
    <property type="match status" value="1"/>
</dbReference>
<dbReference type="GO" id="GO:0017089">
    <property type="term" value="F:glycolipid transfer activity"/>
    <property type="evidence" value="ECO:0007669"/>
    <property type="project" value="TreeGrafter"/>
</dbReference>
<dbReference type="NCBIfam" id="TIGR03002">
    <property type="entry name" value="outer_YhbN_LptA"/>
    <property type="match status" value="1"/>
</dbReference>
<reference evidence="6 7" key="1">
    <citation type="submission" date="2014-09" db="EMBL/GenBank/DDBJ databases">
        <authorList>
            <person name="McGinnis J.M."/>
            <person name="Wolfgang W.J."/>
        </authorList>
    </citation>
    <scope>NUCLEOTIDE SEQUENCE [LARGE SCALE GENOMIC DNA]</scope>
    <source>
        <strain evidence="6 7">HAMBI 3106</strain>
    </source>
</reference>
<evidence type="ECO:0000256" key="1">
    <source>
        <dbReference type="ARBA" id="ARBA00022448"/>
    </source>
</evidence>
<keyword evidence="1" id="KW-0813">Transport</keyword>
<evidence type="ECO:0000256" key="4">
    <source>
        <dbReference type="SAM" id="SignalP"/>
    </source>
</evidence>
<dbReference type="OrthoDB" id="9811926at2"/>
<dbReference type="GO" id="GO:0001530">
    <property type="term" value="F:lipopolysaccharide binding"/>
    <property type="evidence" value="ECO:0007669"/>
    <property type="project" value="InterPro"/>
</dbReference>
<dbReference type="STRING" id="690417.IC63_02680"/>
<keyword evidence="7" id="KW-1185">Reference proteome</keyword>
<accession>A0A099FEE7</accession>
<evidence type="ECO:0000256" key="2">
    <source>
        <dbReference type="ARBA" id="ARBA00022729"/>
    </source>
</evidence>
<evidence type="ECO:0000259" key="5">
    <source>
        <dbReference type="Pfam" id="PF03968"/>
    </source>
</evidence>
<dbReference type="RefSeq" id="WP_036716646.1">
    <property type="nucleotide sequence ID" value="NZ_JRKS01000004.1"/>
</dbReference>
<dbReference type="Gene3D" id="2.60.450.10">
    <property type="entry name" value="Lipopolysaccharide (LPS) transport protein A like domain"/>
    <property type="match status" value="1"/>
</dbReference>
<evidence type="ECO:0000313" key="6">
    <source>
        <dbReference type="EMBL" id="KGJ09145.1"/>
    </source>
</evidence>
<dbReference type="InterPro" id="IPR005653">
    <property type="entry name" value="OstA-like_N"/>
</dbReference>
<dbReference type="InterPro" id="IPR052037">
    <property type="entry name" value="LPS_export_LptA"/>
</dbReference>
<name>A0A099FEE7_9RHOB</name>
<dbReference type="Pfam" id="PF03968">
    <property type="entry name" value="LptD_N"/>
    <property type="match status" value="1"/>
</dbReference>
<keyword evidence="3" id="KW-0574">Periplasm</keyword>
<gene>
    <name evidence="6" type="ORF">IC63_02680</name>
</gene>
<dbReference type="InterPro" id="IPR014340">
    <property type="entry name" value="LptA"/>
</dbReference>
<feature type="chain" id="PRO_5001945580" evidence="4">
    <location>
        <begin position="20"/>
        <end position="159"/>
    </location>
</feature>
<proteinExistence type="predicted"/>
<dbReference type="GO" id="GO:0009279">
    <property type="term" value="C:cell outer membrane"/>
    <property type="evidence" value="ECO:0007669"/>
    <property type="project" value="TreeGrafter"/>
</dbReference>
<dbReference type="GO" id="GO:0030288">
    <property type="term" value="C:outer membrane-bounded periplasmic space"/>
    <property type="evidence" value="ECO:0007669"/>
    <property type="project" value="TreeGrafter"/>
</dbReference>
<sequence length="159" mass="16172">MPRFLILAALLALPLPVAAQTVAFGGIKADTRAPVEVTAETLKVDQSTGQANFTGNVLIGQGQMRLSADSVTVTYAQGGQQKIKTLNASGGVTLVNGPDAAEAAEAVYDVETGNIVLTGDAIVTQGQNVLAGDRIEVNLTDGTASVAGRVRTVLQPGGN</sequence>
<dbReference type="Proteomes" id="UP000029917">
    <property type="component" value="Unassembled WGS sequence"/>
</dbReference>
<reference evidence="6 7" key="2">
    <citation type="submission" date="2014-10" db="EMBL/GenBank/DDBJ databases">
        <title>Paracoccus sanguinis sp. nov., isolated from clinical specimens of New York State patients.</title>
        <authorList>
            <person name="Mingle L.A."/>
            <person name="Cole J.A."/>
            <person name="Lapierre P."/>
            <person name="Musser K.A."/>
        </authorList>
    </citation>
    <scope>NUCLEOTIDE SEQUENCE [LARGE SCALE GENOMIC DNA]</scope>
    <source>
        <strain evidence="6 7">HAMBI 3106</strain>
    </source>
</reference>